<dbReference type="InterPro" id="IPR014717">
    <property type="entry name" value="Transl_elong_EF1B/ribsomal_bS6"/>
</dbReference>
<sequence length="201" mass="20997">MEKKKSSTPGFIAVFLVIVAFLLSWFWIIPQYKQNKADVAQVDHELTAVKAKLDSLKTAKSTLDSLGSTVDSMFVAVPSDQDNGDIITTLEAIATANKTYIPSFQISGGSDSSGTSDQSQSTSTGAVSVSFSVSGDFAGLTGFVKSIESNLKFFAIKSATIAPADDGTFSTTLQLETYTQGDTSTISGGASADVMSTATAQ</sequence>
<evidence type="ECO:0000256" key="1">
    <source>
        <dbReference type="SAM" id="Phobius"/>
    </source>
</evidence>
<gene>
    <name evidence="2" type="ORF">COT78_01220</name>
</gene>
<dbReference type="InterPro" id="IPR007445">
    <property type="entry name" value="PilO"/>
</dbReference>
<evidence type="ECO:0000313" key="2">
    <source>
        <dbReference type="EMBL" id="PIS07841.1"/>
    </source>
</evidence>
<organism evidence="2 3">
    <name type="scientific">Candidatus Berkelbacteria bacterium CG10_big_fil_rev_8_21_14_0_10_43_13</name>
    <dbReference type="NCBI Taxonomy" id="1974514"/>
    <lineage>
        <taxon>Bacteria</taxon>
        <taxon>Candidatus Berkelbacteria</taxon>
    </lineage>
</organism>
<comment type="caution">
    <text evidence="2">The sequence shown here is derived from an EMBL/GenBank/DDBJ whole genome shotgun (WGS) entry which is preliminary data.</text>
</comment>
<reference evidence="3" key="1">
    <citation type="submission" date="2017-09" db="EMBL/GenBank/DDBJ databases">
        <title>Depth-based differentiation of microbial function through sediment-hosted aquifers and enrichment of novel symbionts in the deep terrestrial subsurface.</title>
        <authorList>
            <person name="Probst A.J."/>
            <person name="Ladd B."/>
            <person name="Jarett J.K."/>
            <person name="Geller-Mcgrath D.E."/>
            <person name="Sieber C.M.K."/>
            <person name="Emerson J.B."/>
            <person name="Anantharaman K."/>
            <person name="Thomas B.C."/>
            <person name="Malmstrom R."/>
            <person name="Stieglmeier M."/>
            <person name="Klingl A."/>
            <person name="Woyke T."/>
            <person name="Ryan C.M."/>
            <person name="Banfield J.F."/>
        </authorList>
    </citation>
    <scope>NUCLEOTIDE SEQUENCE [LARGE SCALE GENOMIC DNA]</scope>
</reference>
<dbReference type="Gene3D" id="3.30.70.60">
    <property type="match status" value="1"/>
</dbReference>
<keyword evidence="1" id="KW-0812">Transmembrane</keyword>
<dbReference type="AlphaFoldDB" id="A0A2H0W6Y8"/>
<dbReference type="Pfam" id="PF04350">
    <property type="entry name" value="PilO"/>
    <property type="match status" value="1"/>
</dbReference>
<accession>A0A2H0W6Y8</accession>
<dbReference type="EMBL" id="PEZW01000009">
    <property type="protein sequence ID" value="PIS07841.1"/>
    <property type="molecule type" value="Genomic_DNA"/>
</dbReference>
<dbReference type="Proteomes" id="UP000231382">
    <property type="component" value="Unassembled WGS sequence"/>
</dbReference>
<dbReference type="GO" id="GO:0043683">
    <property type="term" value="P:type IV pilus assembly"/>
    <property type="evidence" value="ECO:0007669"/>
    <property type="project" value="InterPro"/>
</dbReference>
<dbReference type="GO" id="GO:0043107">
    <property type="term" value="P:type IV pilus-dependent motility"/>
    <property type="evidence" value="ECO:0007669"/>
    <property type="project" value="InterPro"/>
</dbReference>
<keyword evidence="1" id="KW-1133">Transmembrane helix</keyword>
<proteinExistence type="predicted"/>
<protein>
    <recommendedName>
        <fullName evidence="4">Pilus assembly protein PilO</fullName>
    </recommendedName>
</protein>
<evidence type="ECO:0008006" key="4">
    <source>
        <dbReference type="Google" id="ProtNLM"/>
    </source>
</evidence>
<keyword evidence="1" id="KW-0472">Membrane</keyword>
<feature type="transmembrane region" description="Helical" evidence="1">
    <location>
        <begin position="12"/>
        <end position="29"/>
    </location>
</feature>
<name>A0A2H0W6Y8_9BACT</name>
<evidence type="ECO:0000313" key="3">
    <source>
        <dbReference type="Proteomes" id="UP000231382"/>
    </source>
</evidence>